<dbReference type="EMBL" id="LCDF01000013">
    <property type="protein sequence ID" value="KKS47777.1"/>
    <property type="molecule type" value="Genomic_DNA"/>
</dbReference>
<protein>
    <submittedName>
        <fullName evidence="1">Uncharacterized protein</fullName>
    </submittedName>
</protein>
<accession>A0A0G0ZGD6</accession>
<name>A0A0G0ZGD6_9BACT</name>
<dbReference type="AlphaFoldDB" id="A0A0G0ZGD6"/>
<comment type="caution">
    <text evidence="1">The sequence shown here is derived from an EMBL/GenBank/DDBJ whole genome shotgun (WGS) entry which is preliminary data.</text>
</comment>
<dbReference type="Proteomes" id="UP000034036">
    <property type="component" value="Unassembled WGS sequence"/>
</dbReference>
<evidence type="ECO:0000313" key="1">
    <source>
        <dbReference type="EMBL" id="KKS47777.1"/>
    </source>
</evidence>
<gene>
    <name evidence="1" type="ORF">UV11_C0013G0001</name>
</gene>
<organism evidence="1 2">
    <name type="scientific">Candidatus Giovannonibacteria bacterium GW2011_GWF2_42_19</name>
    <dbReference type="NCBI Taxonomy" id="1618659"/>
    <lineage>
        <taxon>Bacteria</taxon>
        <taxon>Candidatus Giovannoniibacteriota</taxon>
    </lineage>
</organism>
<reference evidence="1 2" key="1">
    <citation type="journal article" date="2015" name="Nature">
        <title>rRNA introns, odd ribosomes, and small enigmatic genomes across a large radiation of phyla.</title>
        <authorList>
            <person name="Brown C.T."/>
            <person name="Hug L.A."/>
            <person name="Thomas B.C."/>
            <person name="Sharon I."/>
            <person name="Castelle C.J."/>
            <person name="Singh A."/>
            <person name="Wilkins M.J."/>
            <person name="Williams K.H."/>
            <person name="Banfield J.F."/>
        </authorList>
    </citation>
    <scope>NUCLEOTIDE SEQUENCE [LARGE SCALE GENOMIC DNA]</scope>
</reference>
<sequence length="106" mass="12241">MLSELDCSLWFISGREVFLRARNDIKQIVLQGIPASLTLELPRLNTEIALCFPVPFVTRVYAKNYVRRGSFSNAKHYFVGEYDSSRGDLYPKKWTQAQFSFVSINN</sequence>
<dbReference type="STRING" id="1618659.UV11_C0013G0001"/>
<evidence type="ECO:0000313" key="2">
    <source>
        <dbReference type="Proteomes" id="UP000034036"/>
    </source>
</evidence>
<proteinExistence type="predicted"/>